<proteinExistence type="predicted"/>
<accession>N8WBV5</accession>
<name>N8WBV5_9GAMM</name>
<evidence type="ECO:0000313" key="2">
    <source>
        <dbReference type="EMBL" id="ENV09406.1"/>
    </source>
</evidence>
<comment type="caution">
    <text evidence="2">The sequence shown here is derived from an EMBL/GenBank/DDBJ whole genome shotgun (WGS) entry which is preliminary data.</text>
</comment>
<dbReference type="RefSeq" id="WP_004804822.1">
    <property type="nucleotide sequence ID" value="NZ_KB849440.1"/>
</dbReference>
<organism evidence="2 3">
    <name type="scientific">Acinetobacter higginsii</name>
    <dbReference type="NCBI Taxonomy" id="70347"/>
    <lineage>
        <taxon>Bacteria</taxon>
        <taxon>Pseudomonadati</taxon>
        <taxon>Pseudomonadota</taxon>
        <taxon>Gammaproteobacteria</taxon>
        <taxon>Moraxellales</taxon>
        <taxon>Moraxellaceae</taxon>
        <taxon>Acinetobacter</taxon>
    </lineage>
</organism>
<keyword evidence="1" id="KW-0175">Coiled coil</keyword>
<dbReference type="EMBL" id="APPH01000009">
    <property type="protein sequence ID" value="ENV09406.1"/>
    <property type="molecule type" value="Genomic_DNA"/>
</dbReference>
<sequence>MKNKKEIKEKPLAYLDHNVLDLFTEPKNLLSRDSNLFQILKKDVQAVYSPITLEEIYRSVVKGKSSVYGLAFLEVLGELDAHYIELTTDKNGILTNTIFRSWESPLTHFNRYVENSYLNKHIDPLKKNMFALYGGVKDFNMFEKEQIENLDNLLLFLEESLMNLENSEYKDDFILSEIEKYKVEIPKLRSRQKQYEESVSISRQHLEELNKEKYAHLNFRDKLNINIDNLKKIQPPNVLHQIWRLLKENNLELESVEMDDFFQLKQKRINSENEYYIFEKVNQIYTILNLIGFYSDSDLHKEKRFIASFSDMSHASYACFCEYLFTRDEDFSNKTQVAYEYLGVTTKIYLI</sequence>
<protein>
    <submittedName>
        <fullName evidence="2">Uncharacterized protein</fullName>
    </submittedName>
</protein>
<dbReference type="PATRIC" id="fig|1144672.3.peg.1967"/>
<dbReference type="eggNOG" id="ENOG502ZKPQ">
    <property type="taxonomic scope" value="Bacteria"/>
</dbReference>
<evidence type="ECO:0000313" key="3">
    <source>
        <dbReference type="Proteomes" id="UP000013209"/>
    </source>
</evidence>
<evidence type="ECO:0000256" key="1">
    <source>
        <dbReference type="SAM" id="Coils"/>
    </source>
</evidence>
<dbReference type="HOGENOM" id="CLU_063003_0_0_6"/>
<reference evidence="2 3" key="1">
    <citation type="submission" date="2013-02" db="EMBL/GenBank/DDBJ databases">
        <title>The Genome Sequence of Acinetobacter sp. CIP 56.2.</title>
        <authorList>
            <consortium name="The Broad Institute Genome Sequencing Platform"/>
            <consortium name="The Broad Institute Genome Sequencing Center for Infectious Disease"/>
            <person name="Cerqueira G."/>
            <person name="Feldgarden M."/>
            <person name="Courvalin P."/>
            <person name="Perichon B."/>
            <person name="Grillot-Courvalin C."/>
            <person name="Clermont D."/>
            <person name="Rocha E."/>
            <person name="Yoon E.-J."/>
            <person name="Nemec A."/>
            <person name="Walker B."/>
            <person name="Young S.K."/>
            <person name="Zeng Q."/>
            <person name="Gargeya S."/>
            <person name="Fitzgerald M."/>
            <person name="Haas B."/>
            <person name="Abouelleil A."/>
            <person name="Alvarado L."/>
            <person name="Arachchi H.M."/>
            <person name="Berlin A.M."/>
            <person name="Chapman S.B."/>
            <person name="Dewar J."/>
            <person name="Goldberg J."/>
            <person name="Griggs A."/>
            <person name="Gujja S."/>
            <person name="Hansen M."/>
            <person name="Howarth C."/>
            <person name="Imamovic A."/>
            <person name="Larimer J."/>
            <person name="McCowan C."/>
            <person name="Murphy C."/>
            <person name="Neiman D."/>
            <person name="Pearson M."/>
            <person name="Priest M."/>
            <person name="Roberts A."/>
            <person name="Saif S."/>
            <person name="Shea T."/>
            <person name="Sisk P."/>
            <person name="Sykes S."/>
            <person name="Wortman J."/>
            <person name="Nusbaum C."/>
            <person name="Birren B."/>
        </authorList>
    </citation>
    <scope>NUCLEOTIDE SEQUENCE [LARGE SCALE GENOMIC DNA]</scope>
    <source>
        <strain evidence="2 3">CIP 56.2</strain>
    </source>
</reference>
<feature type="coiled-coil region" evidence="1">
    <location>
        <begin position="147"/>
        <end position="212"/>
    </location>
</feature>
<gene>
    <name evidence="2" type="ORF">F966_02063</name>
</gene>
<dbReference type="Proteomes" id="UP000013209">
    <property type="component" value="Unassembled WGS sequence"/>
</dbReference>
<dbReference type="AlphaFoldDB" id="N8WBV5"/>